<evidence type="ECO:0000313" key="2">
    <source>
        <dbReference type="Proteomes" id="UP000031465"/>
    </source>
</evidence>
<dbReference type="EMBL" id="JSAN01000098">
    <property type="protein sequence ID" value="KIC71307.1"/>
    <property type="molecule type" value="Genomic_DNA"/>
</dbReference>
<accession>A0A0C1JVM2</accession>
<comment type="caution">
    <text evidence="1">The sequence shown here is derived from an EMBL/GenBank/DDBJ whole genome shotgun (WGS) entry which is preliminary data.</text>
</comment>
<gene>
    <name evidence="1" type="ORF">DB44_DZ00200</name>
</gene>
<evidence type="ECO:0000313" key="1">
    <source>
        <dbReference type="EMBL" id="KIC71307.1"/>
    </source>
</evidence>
<sequence length="85" mass="10070">MLRSFVIQILCILFKPKHLNPKFRLVRDKLKLEAFSKVLEAKTKAVIFEEKPLKIQFFYFSTQNFLDTDFINFTVSLRGKFIHGS</sequence>
<organism evidence="1 2">
    <name type="scientific">Candidatus Protochlamydia amoebophila</name>
    <dbReference type="NCBI Taxonomy" id="362787"/>
    <lineage>
        <taxon>Bacteria</taxon>
        <taxon>Pseudomonadati</taxon>
        <taxon>Chlamydiota</taxon>
        <taxon>Chlamydiia</taxon>
        <taxon>Parachlamydiales</taxon>
        <taxon>Parachlamydiaceae</taxon>
        <taxon>Candidatus Protochlamydia</taxon>
    </lineage>
</organism>
<protein>
    <submittedName>
        <fullName evidence="1">Uncharacterized protein</fullName>
    </submittedName>
</protein>
<dbReference type="Proteomes" id="UP000031465">
    <property type="component" value="Unassembled WGS sequence"/>
</dbReference>
<reference evidence="1 2" key="1">
    <citation type="journal article" date="2014" name="Mol. Biol. Evol.">
        <title>Massive expansion of Ubiquitination-related gene families within the Chlamydiae.</title>
        <authorList>
            <person name="Domman D."/>
            <person name="Collingro A."/>
            <person name="Lagkouvardos I."/>
            <person name="Gehre L."/>
            <person name="Weinmaier T."/>
            <person name="Rattei T."/>
            <person name="Subtil A."/>
            <person name="Horn M."/>
        </authorList>
    </citation>
    <scope>NUCLEOTIDE SEQUENCE [LARGE SCALE GENOMIC DNA]</scope>
    <source>
        <strain evidence="1 2">EI2</strain>
    </source>
</reference>
<dbReference type="AlphaFoldDB" id="A0A0C1JVM2"/>
<proteinExistence type="predicted"/>
<name>A0A0C1JVM2_9BACT</name>